<dbReference type="PANTHER" id="PTHR37828:SF1">
    <property type="entry name" value="YCII-RELATED DOMAIN-CONTAINING PROTEIN"/>
    <property type="match status" value="1"/>
</dbReference>
<dbReference type="SUPFAM" id="SSF54909">
    <property type="entry name" value="Dimeric alpha+beta barrel"/>
    <property type="match status" value="1"/>
</dbReference>
<evidence type="ECO:0000256" key="1">
    <source>
        <dbReference type="ARBA" id="ARBA00007689"/>
    </source>
</evidence>
<keyword evidence="4" id="KW-1185">Reference proteome</keyword>
<gene>
    <name evidence="3" type="ORF">HMPREF2086_00172</name>
</gene>
<sequence>MANLFIIEVNYTASLEVIDSIVGEHRAYLAKGYEQGFLLASGPRNPKTGGIIIGRFPSLESVQEFTKNDPYNLKNAATYNIIEFSPVLHNEAINGFCGK</sequence>
<dbReference type="InterPro" id="IPR011008">
    <property type="entry name" value="Dimeric_a/b-barrel"/>
</dbReference>
<feature type="domain" description="YCII-related" evidence="2">
    <location>
        <begin position="11"/>
        <end position="85"/>
    </location>
</feature>
<dbReference type="RefSeq" id="WP_023926840.1">
    <property type="nucleotide sequence ID" value="NZ_KI669454.1"/>
</dbReference>
<dbReference type="PANTHER" id="PTHR37828">
    <property type="entry name" value="GSR2449 PROTEIN"/>
    <property type="match status" value="1"/>
</dbReference>
<dbReference type="OrthoDB" id="9814407at2"/>
<reference evidence="3 4" key="1">
    <citation type="journal article" date="2014" name="Genome Announc.">
        <title>Draft genome sequences of six enterohepatic helicobacter species isolated from humans and one from rhesus macaques.</title>
        <authorList>
            <person name="Shen Z."/>
            <person name="Sheh A."/>
            <person name="Young S.K."/>
            <person name="Abouelliel A."/>
            <person name="Ward D.V."/>
            <person name="Earl A.M."/>
            <person name="Fox J.G."/>
        </authorList>
    </citation>
    <scope>NUCLEOTIDE SEQUENCE [LARGE SCALE GENOMIC DNA]</scope>
    <source>
        <strain evidence="3 4">MIT 99-5501</strain>
    </source>
</reference>
<name>V8CBP5_9HELI</name>
<dbReference type="InterPro" id="IPR005545">
    <property type="entry name" value="YCII"/>
</dbReference>
<dbReference type="Proteomes" id="UP000018731">
    <property type="component" value="Unassembled WGS sequence"/>
</dbReference>
<comment type="similarity">
    <text evidence="1">Belongs to the YciI family.</text>
</comment>
<dbReference type="Pfam" id="PF03795">
    <property type="entry name" value="YCII"/>
    <property type="match status" value="1"/>
</dbReference>
<dbReference type="HOGENOM" id="CLU_110355_6_2_7"/>
<evidence type="ECO:0000313" key="4">
    <source>
        <dbReference type="Proteomes" id="UP000018731"/>
    </source>
</evidence>
<dbReference type="EMBL" id="AZJI01000001">
    <property type="protein sequence ID" value="ETD24838.1"/>
    <property type="molecule type" value="Genomic_DNA"/>
</dbReference>
<proteinExistence type="inferred from homology"/>
<comment type="caution">
    <text evidence="3">The sequence shown here is derived from an EMBL/GenBank/DDBJ whole genome shotgun (WGS) entry which is preliminary data.</text>
</comment>
<evidence type="ECO:0000259" key="2">
    <source>
        <dbReference type="Pfam" id="PF03795"/>
    </source>
</evidence>
<dbReference type="AlphaFoldDB" id="V8CBP5"/>
<dbReference type="PATRIC" id="fig|1357400.3.peg.249"/>
<protein>
    <recommendedName>
        <fullName evidence="2">YCII-related domain-containing protein</fullName>
    </recommendedName>
</protein>
<dbReference type="eggNOG" id="COG2350">
    <property type="taxonomic scope" value="Bacteria"/>
</dbReference>
<accession>V8CBP5</accession>
<organism evidence="3 4">
    <name type="scientific">Helicobacter macacae MIT 99-5501</name>
    <dbReference type="NCBI Taxonomy" id="1357400"/>
    <lineage>
        <taxon>Bacteria</taxon>
        <taxon>Pseudomonadati</taxon>
        <taxon>Campylobacterota</taxon>
        <taxon>Epsilonproteobacteria</taxon>
        <taxon>Campylobacterales</taxon>
        <taxon>Helicobacteraceae</taxon>
        <taxon>Helicobacter</taxon>
    </lineage>
</organism>
<dbReference type="Gene3D" id="3.30.70.1060">
    <property type="entry name" value="Dimeric alpha+beta barrel"/>
    <property type="match status" value="1"/>
</dbReference>
<evidence type="ECO:0000313" key="3">
    <source>
        <dbReference type="EMBL" id="ETD24838.1"/>
    </source>
</evidence>
<dbReference type="STRING" id="1357400.HMPREF2086_00172"/>